<organism evidence="1 2">
    <name type="scientific">Pseudomonas jilinensis</name>
    <dbReference type="NCBI Taxonomy" id="2078689"/>
    <lineage>
        <taxon>Bacteria</taxon>
        <taxon>Pseudomonadati</taxon>
        <taxon>Pseudomonadota</taxon>
        <taxon>Gammaproteobacteria</taxon>
        <taxon>Pseudomonadales</taxon>
        <taxon>Pseudomonadaceae</taxon>
        <taxon>Pseudomonas</taxon>
    </lineage>
</organism>
<evidence type="ECO:0000313" key="1">
    <source>
        <dbReference type="EMBL" id="RHW21284.1"/>
    </source>
</evidence>
<dbReference type="OrthoDB" id="9775969at2"/>
<dbReference type="EMBL" id="QJSA01000007">
    <property type="protein sequence ID" value="RHW21284.1"/>
    <property type="molecule type" value="Genomic_DNA"/>
</dbReference>
<dbReference type="InterPro" id="IPR021409">
    <property type="entry name" value="DUF3047"/>
</dbReference>
<reference evidence="1 2" key="1">
    <citation type="submission" date="2018-06" db="EMBL/GenBank/DDBJ databases">
        <title>Pseudomonas jilinensis sp. nov., isolated from the production water of Jilin Oilfield in China.</title>
        <authorList>
            <person name="Wang J."/>
        </authorList>
    </citation>
    <scope>NUCLEOTIDE SEQUENCE [LARGE SCALE GENOMIC DNA]</scope>
    <source>
        <strain evidence="1 2">JS15-10A1</strain>
    </source>
</reference>
<proteinExistence type="predicted"/>
<accession>A0A396RXE7</accession>
<dbReference type="Pfam" id="PF11249">
    <property type="entry name" value="DUF3047"/>
    <property type="match status" value="1"/>
</dbReference>
<gene>
    <name evidence="1" type="ORF">C2846_09190</name>
</gene>
<name>A0A396RXE7_9PSED</name>
<comment type="caution">
    <text evidence="1">The sequence shown here is derived from an EMBL/GenBank/DDBJ whole genome shotgun (WGS) entry which is preliminary data.</text>
</comment>
<dbReference type="AlphaFoldDB" id="A0A396RXE7"/>
<evidence type="ECO:0000313" key="2">
    <source>
        <dbReference type="Proteomes" id="UP000265745"/>
    </source>
</evidence>
<dbReference type="Proteomes" id="UP000265745">
    <property type="component" value="Unassembled WGS sequence"/>
</dbReference>
<sequence length="219" mass="24660">MISEAVMPILLLLGALLAGPVWAERSYPPHEILTWQQRSFAGLTDYRLVADQLPPRLHARCDNSASALYLRQRIDLEQTPILEWSWGVDQVFAGTNERSKAGDDYPVRLYVVIDGGLRPWRTRAVNYVWSSHQPIGSHWPNAFTRQAMMLALRSGPASQPGELVSEQRNVREDFLALHGQAPRHIDGLAIMTDCDNSGQPTQGWYGTIRWRATSSSTPR</sequence>
<evidence type="ECO:0008006" key="3">
    <source>
        <dbReference type="Google" id="ProtNLM"/>
    </source>
</evidence>
<protein>
    <recommendedName>
        <fullName evidence="3">DUF3047 domain-containing protein</fullName>
    </recommendedName>
</protein>
<keyword evidence="2" id="KW-1185">Reference proteome</keyword>